<proteinExistence type="predicted"/>
<keyword evidence="1" id="KW-0732">Signal</keyword>
<protein>
    <submittedName>
        <fullName evidence="2">Uncharacterized protein</fullName>
    </submittedName>
</protein>
<keyword evidence="3" id="KW-1185">Reference proteome</keyword>
<feature type="chain" id="PRO_5032921745" evidence="1">
    <location>
        <begin position="27"/>
        <end position="265"/>
    </location>
</feature>
<sequence>MRWPDSPLLLAAFSALAIGTATGAQAQETISRTEIRTAPPQQTHERLRDVVWGAIEVTDFRRDEPATRPLDVLAFDTRPYLTRVRNLCSYDRLAVSFVPLDEGAEGPDAQVVARQFLASSWWSFVEPPQFGQAWQSEEPQAADLCSDLPEDQHFYRAPDLGTAAQAYLAMIGLKQDIAAGRQFKLACESASAAEADCREEIADLPVESLQSVDPCNAHLADGCYHLDFGERHITVEYGAGMHGADPHVTSATLERFIILFHPRPD</sequence>
<dbReference type="AlphaFoldDB" id="A0A844ZK18"/>
<evidence type="ECO:0000313" key="3">
    <source>
        <dbReference type="Proteomes" id="UP000435243"/>
    </source>
</evidence>
<organism evidence="2 3">
    <name type="scientific">Alteraurantiacibacter aestuarii</name>
    <dbReference type="NCBI Taxonomy" id="650004"/>
    <lineage>
        <taxon>Bacteria</taxon>
        <taxon>Pseudomonadati</taxon>
        <taxon>Pseudomonadota</taxon>
        <taxon>Alphaproteobacteria</taxon>
        <taxon>Sphingomonadales</taxon>
        <taxon>Erythrobacteraceae</taxon>
        <taxon>Alteraurantiacibacter</taxon>
    </lineage>
</organism>
<dbReference type="RefSeq" id="WP_160589419.1">
    <property type="nucleotide sequence ID" value="NZ_BAAAFP010000002.1"/>
</dbReference>
<evidence type="ECO:0000256" key="1">
    <source>
        <dbReference type="SAM" id="SignalP"/>
    </source>
</evidence>
<gene>
    <name evidence="2" type="ORF">GRI32_01905</name>
</gene>
<accession>A0A844ZK18</accession>
<reference evidence="2 3" key="1">
    <citation type="submission" date="2019-12" db="EMBL/GenBank/DDBJ databases">
        <title>Genomic-based taxomic classification of the family Erythrobacteraceae.</title>
        <authorList>
            <person name="Xu L."/>
        </authorList>
    </citation>
    <scope>NUCLEOTIDE SEQUENCE [LARGE SCALE GENOMIC DNA]</scope>
    <source>
        <strain evidence="2 3">JCM 16339</strain>
    </source>
</reference>
<dbReference type="Proteomes" id="UP000435243">
    <property type="component" value="Unassembled WGS sequence"/>
</dbReference>
<dbReference type="EMBL" id="WTYY01000001">
    <property type="protein sequence ID" value="MXO87486.1"/>
    <property type="molecule type" value="Genomic_DNA"/>
</dbReference>
<evidence type="ECO:0000313" key="2">
    <source>
        <dbReference type="EMBL" id="MXO87486.1"/>
    </source>
</evidence>
<feature type="signal peptide" evidence="1">
    <location>
        <begin position="1"/>
        <end position="26"/>
    </location>
</feature>
<comment type="caution">
    <text evidence="2">The sequence shown here is derived from an EMBL/GenBank/DDBJ whole genome shotgun (WGS) entry which is preliminary data.</text>
</comment>
<name>A0A844ZK18_9SPHN</name>